<sequence length="142" mass="16235">MNAGGGDHTHETLELEWFLDGDHVSDDYTPDEISAEALFDRWLVQIGDVEEVPVRWRILRLGEVVPFTDDEVTEDFLSFYTWPVHAETGQKLNWLTLPVVSKGWSKLRADRGGFIQEVTGWKPSPLQRTVHMPSLLKACGWN</sequence>
<name>A0A7X6HF12_9MICC</name>
<proteinExistence type="predicted"/>
<comment type="caution">
    <text evidence="1">The sequence shown here is derived from an EMBL/GenBank/DDBJ whole genome shotgun (WGS) entry which is preliminary data.</text>
</comment>
<evidence type="ECO:0000313" key="2">
    <source>
        <dbReference type="Proteomes" id="UP000544090"/>
    </source>
</evidence>
<keyword evidence="2" id="KW-1185">Reference proteome</keyword>
<evidence type="ECO:0000313" key="1">
    <source>
        <dbReference type="EMBL" id="NKX55948.1"/>
    </source>
</evidence>
<dbReference type="Proteomes" id="UP000544090">
    <property type="component" value="Unassembled WGS sequence"/>
</dbReference>
<dbReference type="AlphaFoldDB" id="A0A7X6HF12"/>
<organism evidence="1 2">
    <name type="scientific">Arthrobacter mobilis</name>
    <dbReference type="NCBI Taxonomy" id="2724944"/>
    <lineage>
        <taxon>Bacteria</taxon>
        <taxon>Bacillati</taxon>
        <taxon>Actinomycetota</taxon>
        <taxon>Actinomycetes</taxon>
        <taxon>Micrococcales</taxon>
        <taxon>Micrococcaceae</taxon>
        <taxon>Arthrobacter</taxon>
    </lineage>
</organism>
<accession>A0A7X6HF12</accession>
<gene>
    <name evidence="1" type="ORF">HGG74_15665</name>
</gene>
<protein>
    <submittedName>
        <fullName evidence="1">Uncharacterized protein</fullName>
    </submittedName>
</protein>
<reference evidence="1 2" key="1">
    <citation type="submission" date="2020-04" db="EMBL/GenBank/DDBJ databases">
        <title>Arthrobacter sp. nov.</title>
        <authorList>
            <person name="Liu S."/>
        </authorList>
    </citation>
    <scope>NUCLEOTIDE SEQUENCE [LARGE SCALE GENOMIC DNA]</scope>
    <source>
        <strain evidence="1 2">E918</strain>
    </source>
</reference>
<dbReference type="EMBL" id="JAAZSQ010000018">
    <property type="protein sequence ID" value="NKX55948.1"/>
    <property type="molecule type" value="Genomic_DNA"/>
</dbReference>